<protein>
    <recommendedName>
        <fullName evidence="3">CRISPR-associated protein</fullName>
    </recommendedName>
</protein>
<dbReference type="EMBL" id="AP018205">
    <property type="protein sequence ID" value="BAY59560.1"/>
    <property type="molecule type" value="Genomic_DNA"/>
</dbReference>
<dbReference type="Proteomes" id="UP000217895">
    <property type="component" value="Plasmid Plasmid2 dna"/>
</dbReference>
<geneLocation type="plasmid" evidence="1">
    <name>plasmid2</name>
</geneLocation>
<reference evidence="1 2" key="1">
    <citation type="submission" date="2017-06" db="EMBL/GenBank/DDBJ databases">
        <title>Genome sequencing of cyanobaciteial culture collection at National Institute for Environmental Studies (NIES).</title>
        <authorList>
            <person name="Hirose Y."/>
            <person name="Shimura Y."/>
            <person name="Fujisawa T."/>
            <person name="Nakamura Y."/>
            <person name="Kawachi M."/>
        </authorList>
    </citation>
    <scope>NUCLEOTIDE SEQUENCE [LARGE SCALE GENOMIC DNA]</scope>
    <source>
        <strain evidence="1 2">NIES-2135</strain>
        <plasmid evidence="2">Plasmid Plasmid2 dna</plasmid>
    </source>
</reference>
<evidence type="ECO:0000313" key="2">
    <source>
        <dbReference type="Proteomes" id="UP000217895"/>
    </source>
</evidence>
<evidence type="ECO:0000313" key="1">
    <source>
        <dbReference type="EMBL" id="BAY59560.1"/>
    </source>
</evidence>
<organism evidence="1 2">
    <name type="scientific">Leptolyngbya boryana NIES-2135</name>
    <dbReference type="NCBI Taxonomy" id="1973484"/>
    <lineage>
        <taxon>Bacteria</taxon>
        <taxon>Bacillati</taxon>
        <taxon>Cyanobacteriota</taxon>
        <taxon>Cyanophyceae</taxon>
        <taxon>Leptolyngbyales</taxon>
        <taxon>Leptolyngbyaceae</taxon>
        <taxon>Leptolyngbya group</taxon>
        <taxon>Leptolyngbya</taxon>
    </lineage>
</organism>
<proteinExistence type="predicted"/>
<sequence>MKIWLVTIGSSDVQLRTNDDWGDWYRVIRKDCHNLPFEPAQVIRDSAEPYRIAPRVLGIAYQAYPDEIWNALEFPLLKEFSIKLKDEAIDQIILLTTDQSYIFDENQRDDYKCPYWQDTSELQPILERYFQQHFPAVEVVLKVLAPQKGEFGLDDWNFVLDLVRSTLKELSGEPTAVYISHQAGTPAISSAVQFCSLARFRANVEFVVSNEYCPEQTRMISRSTYLRGLQTQEAKALLERYDYSGVKALLAPYLQAEVANLLEAAIQWNYAKFDRFAEHLQQAADIELAEFAKSRTTLENWWWTAYESAYLGFVRLKQGNTVEAMFHSFRSVEGLLRQWSNVLYGDEIKQTKHPRSEENQRWDRNLNAYGEDLYWFLTVKKSVDVTKNLKQNTTPDIFIFGNLVFKKRNDLFHQLKGLEGQEKVFENWQSPNEPKWKQDPEGHWKLRVLKCLNFICGENFSSLEEASLLVKVHQKIERAISQL</sequence>
<evidence type="ECO:0008006" key="3">
    <source>
        <dbReference type="Google" id="ProtNLM"/>
    </source>
</evidence>
<name>A0A1Z4JS67_LEPBY</name>
<keyword evidence="1" id="KW-0614">Plasmid</keyword>
<dbReference type="AlphaFoldDB" id="A0A1Z4JS67"/>
<gene>
    <name evidence="1" type="ORF">NIES2135_64370</name>
</gene>
<accession>A0A1Z4JS67</accession>
<keyword evidence="2" id="KW-1185">Reference proteome</keyword>